<accession>A0A402DT66</accession>
<dbReference type="OrthoDB" id="3295619at2"/>
<comment type="caution">
    <text evidence="2">The sequence shown here is derived from an EMBL/GenBank/DDBJ whole genome shotgun (WGS) entry which is preliminary data.</text>
</comment>
<dbReference type="Pfam" id="PF17963">
    <property type="entry name" value="Big_9"/>
    <property type="match status" value="2"/>
</dbReference>
<keyword evidence="1" id="KW-1133">Transmembrane helix</keyword>
<dbReference type="Gene3D" id="2.60.40.3440">
    <property type="match status" value="1"/>
</dbReference>
<dbReference type="Pfam" id="PF07963">
    <property type="entry name" value="N_methyl"/>
    <property type="match status" value="1"/>
</dbReference>
<sequence>MIRPSTAARADDSGFTLVEVVAALAVMAVISTAALYFFVNGTRTVTHQSRSQAAVTVASESMEQAFAVSAKPVTKSGTTFSGLLVDRTQSEVDAAWGAAVAAGLEGLDQSYPAWDPHPTSGSDAAVDLTRTTTLDGVAYTSDILIGTCYRVTTSTNPEDCTRVAGQLNDPGVAPAGRAQLLRVMVLVSWPDTAGVCDGTCTYQAQSLVDPNSDIVWNNTTRPIAMDDQSSVEVGAWVDIAVLLNDVLGPVTSDPVVNVTAPSMGSVSRPRVGELRYTAPANASGLVTFTYQLKDQAGHMSDPATVSVRVTGKALPDTATAVRRVSVSLPVTSNDLGSPTSVVIDTPPTGATATPNPDGRTVQFYANNVGTYTFRYHFNDGKSDSTQAEVTVVVTNYPAPLVADFTAIVPATLVTGDVDLNMLGSTLNPPGYLFEVMSMNINQGQLKIDGPSGVRNVNMSNYKRGTRFLYSPQTNTLGTWTFTYRVLDPEGGQPSAVKTVTIRIVPVAVDFTVNLQGNKSSEQRIDLKNVAGIAPTNFGGTVKLVDAAFPSCVTNPGNQEYQNGIIKVRTQGITSKTCTMGYQLVSPTDPLTVSDVKTITLVVGK</sequence>
<evidence type="ECO:0000313" key="2">
    <source>
        <dbReference type="EMBL" id="GCE77350.1"/>
    </source>
</evidence>
<evidence type="ECO:0000313" key="3">
    <source>
        <dbReference type="Proteomes" id="UP000289954"/>
    </source>
</evidence>
<evidence type="ECO:0008006" key="4">
    <source>
        <dbReference type="Google" id="ProtNLM"/>
    </source>
</evidence>
<protein>
    <recommendedName>
        <fullName evidence="4">Prepilin-type N-terminal cleavage/methylation domain-containing protein</fullName>
    </recommendedName>
</protein>
<keyword evidence="1" id="KW-0472">Membrane</keyword>
<proteinExistence type="predicted"/>
<dbReference type="AlphaFoldDB" id="A0A402DT66"/>
<keyword evidence="1" id="KW-0812">Transmembrane</keyword>
<evidence type="ECO:0000256" key="1">
    <source>
        <dbReference type="SAM" id="Phobius"/>
    </source>
</evidence>
<dbReference type="RefSeq" id="WP_130781958.1">
    <property type="nucleotide sequence ID" value="NZ_BIMR01000202.1"/>
</dbReference>
<feature type="transmembrane region" description="Helical" evidence="1">
    <location>
        <begin position="20"/>
        <end position="39"/>
    </location>
</feature>
<gene>
    <name evidence="2" type="ORF">CBZ_24060</name>
</gene>
<dbReference type="InterPro" id="IPR012902">
    <property type="entry name" value="N_methyl_site"/>
</dbReference>
<dbReference type="PROSITE" id="PS00409">
    <property type="entry name" value="PROKAR_NTER_METHYL"/>
    <property type="match status" value="1"/>
</dbReference>
<reference evidence="2 3" key="1">
    <citation type="submission" date="2019-01" db="EMBL/GenBank/DDBJ databases">
        <title>Draft genome sequence of Cellulomonas takizawaensis strain TKZ-21.</title>
        <authorList>
            <person name="Yamamura H."/>
            <person name="Hayashi T."/>
            <person name="Hamada M."/>
            <person name="Serisawa Y."/>
            <person name="Matsuyama K."/>
            <person name="Nakagawa Y."/>
            <person name="Otoguro M."/>
            <person name="Yanagida F."/>
            <person name="Hayakawa M."/>
        </authorList>
    </citation>
    <scope>NUCLEOTIDE SEQUENCE [LARGE SCALE GENOMIC DNA]</scope>
    <source>
        <strain evidence="2 3">NBRC12680</strain>
    </source>
</reference>
<dbReference type="EMBL" id="BIMR01000202">
    <property type="protein sequence ID" value="GCE77350.1"/>
    <property type="molecule type" value="Genomic_DNA"/>
</dbReference>
<dbReference type="Proteomes" id="UP000289954">
    <property type="component" value="Unassembled WGS sequence"/>
</dbReference>
<organism evidence="2 3">
    <name type="scientific">Cellulomonas biazotea</name>
    <dbReference type="NCBI Taxonomy" id="1709"/>
    <lineage>
        <taxon>Bacteria</taxon>
        <taxon>Bacillati</taxon>
        <taxon>Actinomycetota</taxon>
        <taxon>Actinomycetes</taxon>
        <taxon>Micrococcales</taxon>
        <taxon>Cellulomonadaceae</taxon>
        <taxon>Cellulomonas</taxon>
    </lineage>
</organism>
<name>A0A402DT66_9CELL</name>
<dbReference type="NCBIfam" id="TIGR02532">
    <property type="entry name" value="IV_pilin_GFxxxE"/>
    <property type="match status" value="1"/>
</dbReference>
<keyword evidence="3" id="KW-1185">Reference proteome</keyword>